<evidence type="ECO:0000313" key="3">
    <source>
        <dbReference type="Proteomes" id="UP000295444"/>
    </source>
</evidence>
<feature type="transmembrane region" description="Helical" evidence="1">
    <location>
        <begin position="29"/>
        <end position="48"/>
    </location>
</feature>
<keyword evidence="1" id="KW-0812">Transmembrane</keyword>
<dbReference type="AlphaFoldDB" id="A0A4R6SP14"/>
<reference evidence="2 3" key="1">
    <citation type="submission" date="2019-03" db="EMBL/GenBank/DDBJ databases">
        <title>Genomic Encyclopedia of Type Strains, Phase IV (KMG-IV): sequencing the most valuable type-strain genomes for metagenomic binning, comparative biology and taxonomic classification.</title>
        <authorList>
            <person name="Goeker M."/>
        </authorList>
    </citation>
    <scope>NUCLEOTIDE SEQUENCE [LARGE SCALE GENOMIC DNA]</scope>
    <source>
        <strain evidence="2 3">DSM 45361</strain>
    </source>
</reference>
<keyword evidence="1" id="KW-0472">Membrane</keyword>
<comment type="caution">
    <text evidence="2">The sequence shown here is derived from an EMBL/GenBank/DDBJ whole genome shotgun (WGS) entry which is preliminary data.</text>
</comment>
<keyword evidence="3" id="KW-1185">Reference proteome</keyword>
<gene>
    <name evidence="2" type="ORF">EV186_101916</name>
</gene>
<evidence type="ECO:0000313" key="2">
    <source>
        <dbReference type="EMBL" id="TDQ04953.1"/>
    </source>
</evidence>
<keyword evidence="1" id="KW-1133">Transmembrane helix</keyword>
<evidence type="ECO:0000256" key="1">
    <source>
        <dbReference type="SAM" id="Phobius"/>
    </source>
</evidence>
<organism evidence="2 3">
    <name type="scientific">Labedaea rhizosphaerae</name>
    <dbReference type="NCBI Taxonomy" id="598644"/>
    <lineage>
        <taxon>Bacteria</taxon>
        <taxon>Bacillati</taxon>
        <taxon>Actinomycetota</taxon>
        <taxon>Actinomycetes</taxon>
        <taxon>Pseudonocardiales</taxon>
        <taxon>Pseudonocardiaceae</taxon>
        <taxon>Labedaea</taxon>
    </lineage>
</organism>
<dbReference type="Proteomes" id="UP000295444">
    <property type="component" value="Unassembled WGS sequence"/>
</dbReference>
<name>A0A4R6SP14_LABRH</name>
<sequence length="52" mass="5214">MITSAAVGVLLASLASVWLLSRTKLIGPMAVAGFVLGALATMSMVVLVQGPT</sequence>
<protein>
    <submittedName>
        <fullName evidence="2">Uncharacterized protein</fullName>
    </submittedName>
</protein>
<dbReference type="EMBL" id="SNXZ01000001">
    <property type="protein sequence ID" value="TDQ04953.1"/>
    <property type="molecule type" value="Genomic_DNA"/>
</dbReference>
<proteinExistence type="predicted"/>
<accession>A0A4R6SP14</accession>
<dbReference type="RefSeq" id="WP_166659017.1">
    <property type="nucleotide sequence ID" value="NZ_SNXZ01000001.1"/>
</dbReference>